<reference evidence="2 3" key="1">
    <citation type="journal article" date="2023" name="Mol. Biol. Evol.">
        <title>Genomics of Secondarily Temperate Adaptation in the Only Non-Antarctic Icefish.</title>
        <authorList>
            <person name="Rivera-Colon A.G."/>
            <person name="Rayamajhi N."/>
            <person name="Minhas B.F."/>
            <person name="Madrigal G."/>
            <person name="Bilyk K.T."/>
            <person name="Yoon V."/>
            <person name="Hune M."/>
            <person name="Gregory S."/>
            <person name="Cheng C.H.C."/>
            <person name="Catchen J.M."/>
        </authorList>
    </citation>
    <scope>NUCLEOTIDE SEQUENCE [LARGE SCALE GENOMIC DNA]</scope>
    <source>
        <strain evidence="2">JC2023a</strain>
    </source>
</reference>
<dbReference type="EMBL" id="JAULUE010002058">
    <property type="protein sequence ID" value="KAK5887775.1"/>
    <property type="molecule type" value="Genomic_DNA"/>
</dbReference>
<keyword evidence="3" id="KW-1185">Reference proteome</keyword>
<comment type="caution">
    <text evidence="2">The sequence shown here is derived from an EMBL/GenBank/DDBJ whole genome shotgun (WGS) entry which is preliminary data.</text>
</comment>
<dbReference type="Proteomes" id="UP001335648">
    <property type="component" value="Unassembled WGS sequence"/>
</dbReference>
<feature type="compositionally biased region" description="Pro residues" evidence="1">
    <location>
        <begin position="29"/>
        <end position="43"/>
    </location>
</feature>
<dbReference type="AlphaFoldDB" id="A0AAN8BPN2"/>
<gene>
    <name evidence="2" type="ORF">CesoFtcFv8_016346</name>
</gene>
<accession>A0AAN8BPN2</accession>
<name>A0AAN8BPN2_9TELE</name>
<evidence type="ECO:0000256" key="1">
    <source>
        <dbReference type="SAM" id="MobiDB-lite"/>
    </source>
</evidence>
<protein>
    <submittedName>
        <fullName evidence="2">Uncharacterized protein</fullName>
    </submittedName>
</protein>
<evidence type="ECO:0000313" key="2">
    <source>
        <dbReference type="EMBL" id="KAK5887775.1"/>
    </source>
</evidence>
<proteinExistence type="predicted"/>
<sequence>MGPQVFAPGPKPSLVLSLPALGFDSSVFPGPPPLGIQPRPSRPQPVNLISEHNPSPPIASRLPMWSMVGPSYCGQPYHRPEALPFG</sequence>
<organism evidence="2 3">
    <name type="scientific">Champsocephalus esox</name>
    <name type="common">pike icefish</name>
    <dbReference type="NCBI Taxonomy" id="159716"/>
    <lineage>
        <taxon>Eukaryota</taxon>
        <taxon>Metazoa</taxon>
        <taxon>Chordata</taxon>
        <taxon>Craniata</taxon>
        <taxon>Vertebrata</taxon>
        <taxon>Euteleostomi</taxon>
        <taxon>Actinopterygii</taxon>
        <taxon>Neopterygii</taxon>
        <taxon>Teleostei</taxon>
        <taxon>Neoteleostei</taxon>
        <taxon>Acanthomorphata</taxon>
        <taxon>Eupercaria</taxon>
        <taxon>Perciformes</taxon>
        <taxon>Notothenioidei</taxon>
        <taxon>Channichthyidae</taxon>
        <taxon>Champsocephalus</taxon>
    </lineage>
</organism>
<feature type="region of interest" description="Disordered" evidence="1">
    <location>
        <begin position="29"/>
        <end position="53"/>
    </location>
</feature>
<evidence type="ECO:0000313" key="3">
    <source>
        <dbReference type="Proteomes" id="UP001335648"/>
    </source>
</evidence>